<dbReference type="InterPro" id="IPR015943">
    <property type="entry name" value="WD40/YVTN_repeat-like_dom_sf"/>
</dbReference>
<evidence type="ECO:0000256" key="17">
    <source>
        <dbReference type="SAM" id="MobiDB-lite"/>
    </source>
</evidence>
<evidence type="ECO:0000256" key="9">
    <source>
        <dbReference type="ARBA" id="ARBA00022753"/>
    </source>
</evidence>
<dbReference type="GO" id="GO:0006622">
    <property type="term" value="P:protein targeting to lysosome"/>
    <property type="evidence" value="ECO:0007669"/>
    <property type="project" value="TreeGrafter"/>
</dbReference>
<reference evidence="20" key="1">
    <citation type="submission" date="2025-08" db="UniProtKB">
        <authorList>
            <consortium name="Ensembl"/>
        </authorList>
    </citation>
    <scope>IDENTIFICATION</scope>
</reference>
<evidence type="ECO:0000256" key="14">
    <source>
        <dbReference type="ARBA" id="ARBA00023180"/>
    </source>
</evidence>
<keyword evidence="14" id="KW-0325">Glycoprotein</keyword>
<dbReference type="InterPro" id="IPR002172">
    <property type="entry name" value="LDrepeatLR_classA_rpt"/>
</dbReference>
<dbReference type="GO" id="GO:0005794">
    <property type="term" value="C:Golgi apparatus"/>
    <property type="evidence" value="ECO:0007669"/>
    <property type="project" value="TreeGrafter"/>
</dbReference>
<dbReference type="FunFam" id="2.10.70.80:FF:000002">
    <property type="entry name" value="Sortilin-related receptor isoform A"/>
    <property type="match status" value="1"/>
</dbReference>
<dbReference type="Gene3D" id="2.130.10.10">
    <property type="entry name" value="YVTN repeat-like/Quinoprotein amine dehydrogenase"/>
    <property type="match status" value="1"/>
</dbReference>
<evidence type="ECO:0000256" key="8">
    <source>
        <dbReference type="ARBA" id="ARBA00022737"/>
    </source>
</evidence>
<dbReference type="SUPFAM" id="SSF110296">
    <property type="entry name" value="Oligoxyloglucan reducing end-specific cellobiohydrolase"/>
    <property type="match status" value="1"/>
</dbReference>
<keyword evidence="12 15" id="KW-1015">Disulfide bond</keyword>
<dbReference type="FunFam" id="3.30.60.270:FF:000002">
    <property type="entry name" value="Sortilin-related receptor isoform A"/>
    <property type="match status" value="1"/>
</dbReference>
<evidence type="ECO:0000256" key="1">
    <source>
        <dbReference type="ARBA" id="ARBA00004177"/>
    </source>
</evidence>
<dbReference type="Gene3D" id="4.10.400.10">
    <property type="entry name" value="Low-density Lipoprotein Receptor"/>
    <property type="match status" value="1"/>
</dbReference>
<dbReference type="InterPro" id="IPR023415">
    <property type="entry name" value="LDLR_class-A_CS"/>
</dbReference>
<dbReference type="SMART" id="SM00602">
    <property type="entry name" value="VPS10"/>
    <property type="match status" value="1"/>
</dbReference>
<keyword evidence="11" id="KW-0472">Membrane</keyword>
<feature type="disulfide bond" evidence="15">
    <location>
        <begin position="1058"/>
        <end position="1076"/>
    </location>
</feature>
<evidence type="ECO:0000256" key="7">
    <source>
        <dbReference type="ARBA" id="ARBA00022729"/>
    </source>
</evidence>
<organism evidence="20 21">
    <name type="scientific">Eptatretus burgeri</name>
    <name type="common">Inshore hagfish</name>
    <dbReference type="NCBI Taxonomy" id="7764"/>
    <lineage>
        <taxon>Eukaryota</taxon>
        <taxon>Metazoa</taxon>
        <taxon>Chordata</taxon>
        <taxon>Craniata</taxon>
        <taxon>Vertebrata</taxon>
        <taxon>Cyclostomata</taxon>
        <taxon>Myxini</taxon>
        <taxon>Myxiniformes</taxon>
        <taxon>Myxinidae</taxon>
        <taxon>Eptatretinae</taxon>
        <taxon>Eptatretus</taxon>
    </lineage>
</organism>
<name>A0A8C4QCL2_EPTBU</name>
<dbReference type="Gene3D" id="3.30.60.270">
    <property type="match status" value="1"/>
</dbReference>
<sequence length="1089" mass="121798">MSAILCLCFLLSSVLCDALEVANNFRTDPSRVISVDQHHRTVYVVQAEESEGSPHDLRDEGDRVRRDAEGPQNPHVTTATLHDNHSQLVVHWAGEESDVIIALARTPPGNKKSSSALFVSYDYGKTYSNIQKNFLHLPNGTVTVISQFYHSPMDNRRYIFADSEHSFLWRTTDYGQTVMPCPCPFRPSDLLLHRRQPQLLLGYDSTSKQLWKSDNFGETWMLIQEKVKAYFWGEEPYDDPTAIYVTREEPGGVITVLRSDDYFQDSTKLHVILQRADRFEIRGPYLFATKTVQLLGSPFPNSVQLWTSFKRSPMRAANFHTRRHITELIVVDAEEDAVMVCVIHSPGDANLYVSDRQGLSYSRSLDNVLHYNPRGVLFTLFGDEAFADVHRVAGLSGVYLASQVFRDNRSHHLQGNGLHKEYYPSKKRSLVSFDKGGTWEVLQAPATDAYGHPLHCSENCSLHVTQKYGRLENFGRRLSPVLTKASAPGLILASGSVGKFLSNKPNVYISTNAGVRWRETLQGPHDFAFGDHGGVLVAIRQNGTTKSIRYSVDEGETWQEMALSSEPLTIYGMLTEPGERTAVFTIFGAKADKTHSWLIFQVNLTHVLGQPCSDDDYKDWSPADEKGISCLLGRKMVYRRRTPHAHCYNGRNYDRPVRSINCTCSRLDFECDEGYRLLVDSEHCVQDPDFDGVPMLPPASCNHTYQRTRGYRKVSGDTCSGGDVERSLSSEAVPCPVHEAREFILFSRRSSIKRYDLATGHLETLPLVNVHSISALDFNYRTNCLYWADLGHDSIQRVCLNGSREQQLVHGNLRGVEGLALDPSSSLLYWVNSQAPTIEVSRLDGSQRKVLLNSPFLERPRSLALAPQQGLLFWTDWGDHATISRATMAGSNPVHIVSTNLHWPNGVALDGDRIYWTDAFFDRIESAKLNGDDRVVLLSQGVPHPYAIAIYKNSMYWGDWERESIFTASKIDGSGIRALLQRLGNILDLKVYHQGSQNGLSACSVSNGNCSHLCLPSGPGQRICTCPNGSTPGLPQSSGDVLCDESTLDADCGAQYRCDNGHCINPLWRCDGDNDCLDGSDENNCGEFV</sequence>
<evidence type="ECO:0000256" key="15">
    <source>
        <dbReference type="PROSITE-ProRule" id="PRU00124"/>
    </source>
</evidence>
<feature type="compositionally biased region" description="Basic and acidic residues" evidence="17">
    <location>
        <begin position="52"/>
        <end position="69"/>
    </location>
</feature>
<evidence type="ECO:0000256" key="18">
    <source>
        <dbReference type="SAM" id="SignalP"/>
    </source>
</evidence>
<dbReference type="PANTHER" id="PTHR12106:SF27">
    <property type="entry name" value="SORTILIN-RELATED RECEPTOR"/>
    <property type="match status" value="1"/>
</dbReference>
<dbReference type="Pfam" id="PF00058">
    <property type="entry name" value="Ldl_recept_b"/>
    <property type="match status" value="4"/>
</dbReference>
<feature type="repeat" description="LDL-receptor class B" evidence="16">
    <location>
        <begin position="783"/>
        <end position="825"/>
    </location>
</feature>
<dbReference type="InterPro" id="IPR031777">
    <property type="entry name" value="Sortilin_C"/>
</dbReference>
<dbReference type="SUPFAM" id="SSF63825">
    <property type="entry name" value="YWTD domain"/>
    <property type="match status" value="1"/>
</dbReference>
<dbReference type="Pfam" id="PF15902">
    <property type="entry name" value="Sortilin-Vps10"/>
    <property type="match status" value="1"/>
</dbReference>
<feature type="region of interest" description="Disordered" evidence="17">
    <location>
        <begin position="47"/>
        <end position="79"/>
    </location>
</feature>
<evidence type="ECO:0000256" key="2">
    <source>
        <dbReference type="ARBA" id="ARBA00004251"/>
    </source>
</evidence>
<dbReference type="AlphaFoldDB" id="A0A8C4QCL2"/>
<dbReference type="Pfam" id="PF15901">
    <property type="entry name" value="Sortilin_C"/>
    <property type="match status" value="1"/>
</dbReference>
<keyword evidence="4" id="KW-1003">Cell membrane</keyword>
<feature type="domain" description="VPS10" evidence="19">
    <location>
        <begin position="111"/>
        <end position="740"/>
    </location>
</feature>
<comment type="subcellular location">
    <subcellularLocation>
        <location evidence="2">Cell membrane</location>
        <topology evidence="2">Single-pass type I membrane protein</topology>
    </subcellularLocation>
    <subcellularLocation>
        <location evidence="3">Endoplasmic reticulum membrane</location>
        <topology evidence="3">Single-pass membrane protein</topology>
    </subcellularLocation>
    <subcellularLocation>
        <location evidence="1">Endosome</location>
    </subcellularLocation>
</comment>
<accession>A0A8C4QCL2</accession>
<dbReference type="PANTHER" id="PTHR12106">
    <property type="entry name" value="SORTILIN RELATED"/>
    <property type="match status" value="1"/>
</dbReference>
<dbReference type="InterPro" id="IPR036055">
    <property type="entry name" value="LDL_receptor-like_sf"/>
</dbReference>
<dbReference type="InterPro" id="IPR050310">
    <property type="entry name" value="VPS10-sortilin"/>
</dbReference>
<evidence type="ECO:0000256" key="5">
    <source>
        <dbReference type="ARBA" id="ARBA00022536"/>
    </source>
</evidence>
<dbReference type="GeneTree" id="ENSGT01030000234563"/>
<dbReference type="GO" id="GO:0005789">
    <property type="term" value="C:endoplasmic reticulum membrane"/>
    <property type="evidence" value="ECO:0007669"/>
    <property type="project" value="UniProtKB-SubCell"/>
</dbReference>
<dbReference type="FunFam" id="2.120.10.30:FF:000241">
    <property type="entry name" value="Low-density lipoprotein receptor-related protein 6"/>
    <property type="match status" value="1"/>
</dbReference>
<keyword evidence="5" id="KW-0245">EGF-like domain</keyword>
<feature type="repeat" description="LDL-receptor class B" evidence="16">
    <location>
        <begin position="912"/>
        <end position="954"/>
    </location>
</feature>
<feature type="repeat" description="LDL-receptor class B" evidence="16">
    <location>
        <begin position="826"/>
        <end position="869"/>
    </location>
</feature>
<evidence type="ECO:0000256" key="11">
    <source>
        <dbReference type="ARBA" id="ARBA00023136"/>
    </source>
</evidence>
<evidence type="ECO:0000256" key="13">
    <source>
        <dbReference type="ARBA" id="ARBA00023170"/>
    </source>
</evidence>
<dbReference type="OMA" id="NIDPPAQ"/>
<evidence type="ECO:0000313" key="20">
    <source>
        <dbReference type="Ensembl" id="ENSEBUP00000013431.1"/>
    </source>
</evidence>
<dbReference type="Ensembl" id="ENSEBUT00000014008.1">
    <property type="protein sequence ID" value="ENSEBUP00000013431.1"/>
    <property type="gene ID" value="ENSEBUG00000008478.1"/>
</dbReference>
<feature type="repeat" description="LDL-receptor class B" evidence="16">
    <location>
        <begin position="870"/>
        <end position="910"/>
    </location>
</feature>
<feature type="signal peptide" evidence="18">
    <location>
        <begin position="1"/>
        <end position="18"/>
    </location>
</feature>
<dbReference type="GO" id="GO:0045053">
    <property type="term" value="P:protein retention in Golgi apparatus"/>
    <property type="evidence" value="ECO:0007669"/>
    <property type="project" value="TreeGrafter"/>
</dbReference>
<dbReference type="PROSITE" id="PS50068">
    <property type="entry name" value="LDLRA_2"/>
    <property type="match status" value="1"/>
</dbReference>
<dbReference type="InterPro" id="IPR011042">
    <property type="entry name" value="6-blade_b-propeller_TolB-like"/>
</dbReference>
<dbReference type="Pfam" id="PF00057">
    <property type="entry name" value="Ldl_recept_a"/>
    <property type="match status" value="1"/>
</dbReference>
<evidence type="ECO:0000256" key="12">
    <source>
        <dbReference type="ARBA" id="ARBA00023157"/>
    </source>
</evidence>
<evidence type="ECO:0000256" key="16">
    <source>
        <dbReference type="PROSITE-ProRule" id="PRU00461"/>
    </source>
</evidence>
<feature type="chain" id="PRO_5034572654" description="VPS10 domain-containing protein" evidence="18">
    <location>
        <begin position="19"/>
        <end position="1089"/>
    </location>
</feature>
<keyword evidence="6" id="KW-0254">Endocytosis</keyword>
<dbReference type="PROSITE" id="PS51120">
    <property type="entry name" value="LDLRB"/>
    <property type="match status" value="4"/>
</dbReference>
<dbReference type="SMART" id="SM00135">
    <property type="entry name" value="LY"/>
    <property type="match status" value="5"/>
</dbReference>
<dbReference type="Gene3D" id="2.10.70.80">
    <property type="match status" value="1"/>
</dbReference>
<keyword evidence="8" id="KW-0677">Repeat</keyword>
<dbReference type="InterPro" id="IPR031778">
    <property type="entry name" value="Sortilin_N"/>
</dbReference>
<proteinExistence type="predicted"/>
<dbReference type="Proteomes" id="UP000694388">
    <property type="component" value="Unplaced"/>
</dbReference>
<dbReference type="CDD" id="cd00112">
    <property type="entry name" value="LDLa"/>
    <property type="match status" value="1"/>
</dbReference>
<dbReference type="GO" id="GO:0005886">
    <property type="term" value="C:plasma membrane"/>
    <property type="evidence" value="ECO:0007669"/>
    <property type="project" value="UniProtKB-SubCell"/>
</dbReference>
<reference evidence="20" key="2">
    <citation type="submission" date="2025-09" db="UniProtKB">
        <authorList>
            <consortium name="Ensembl"/>
        </authorList>
    </citation>
    <scope>IDENTIFICATION</scope>
</reference>
<keyword evidence="9" id="KW-0967">Endosome</keyword>
<dbReference type="GO" id="GO:0006892">
    <property type="term" value="P:post-Golgi vesicle-mediated transport"/>
    <property type="evidence" value="ECO:0007669"/>
    <property type="project" value="TreeGrafter"/>
</dbReference>
<keyword evidence="7 18" id="KW-0732">Signal</keyword>
<dbReference type="PROSITE" id="PS01209">
    <property type="entry name" value="LDLRA_1"/>
    <property type="match status" value="1"/>
</dbReference>
<evidence type="ECO:0000256" key="10">
    <source>
        <dbReference type="ARBA" id="ARBA00022824"/>
    </source>
</evidence>
<dbReference type="SUPFAM" id="SSF57424">
    <property type="entry name" value="LDL receptor-like module"/>
    <property type="match status" value="1"/>
</dbReference>
<keyword evidence="10" id="KW-0256">Endoplasmic reticulum</keyword>
<comment type="caution">
    <text evidence="15">Lacks conserved residue(s) required for the propagation of feature annotation.</text>
</comment>
<evidence type="ECO:0000313" key="21">
    <source>
        <dbReference type="Proteomes" id="UP000694388"/>
    </source>
</evidence>
<evidence type="ECO:0000256" key="3">
    <source>
        <dbReference type="ARBA" id="ARBA00004389"/>
    </source>
</evidence>
<evidence type="ECO:0000256" key="6">
    <source>
        <dbReference type="ARBA" id="ARBA00022583"/>
    </source>
</evidence>
<dbReference type="InterPro" id="IPR006581">
    <property type="entry name" value="VPS10"/>
</dbReference>
<evidence type="ECO:0000256" key="4">
    <source>
        <dbReference type="ARBA" id="ARBA00022475"/>
    </source>
</evidence>
<dbReference type="GO" id="GO:0005768">
    <property type="term" value="C:endosome"/>
    <property type="evidence" value="ECO:0007669"/>
    <property type="project" value="UniProtKB-SubCell"/>
</dbReference>
<dbReference type="GO" id="GO:0006897">
    <property type="term" value="P:endocytosis"/>
    <property type="evidence" value="ECO:0007669"/>
    <property type="project" value="UniProtKB-KW"/>
</dbReference>
<dbReference type="SMART" id="SM00192">
    <property type="entry name" value="LDLa"/>
    <property type="match status" value="1"/>
</dbReference>
<keyword evidence="21" id="KW-1185">Reference proteome</keyword>
<dbReference type="Gene3D" id="2.120.10.30">
    <property type="entry name" value="TolB, C-terminal domain"/>
    <property type="match status" value="1"/>
</dbReference>
<keyword evidence="13" id="KW-0675">Receptor</keyword>
<dbReference type="InterPro" id="IPR000033">
    <property type="entry name" value="LDLR_classB_rpt"/>
</dbReference>
<protein>
    <recommendedName>
        <fullName evidence="19">VPS10 domain-containing protein</fullName>
    </recommendedName>
</protein>
<feature type="disulfide bond" evidence="15">
    <location>
        <begin position="1070"/>
        <end position="1085"/>
    </location>
</feature>
<evidence type="ECO:0000259" key="19">
    <source>
        <dbReference type="SMART" id="SM00602"/>
    </source>
</evidence>